<dbReference type="Proteomes" id="UP000567179">
    <property type="component" value="Unassembled WGS sequence"/>
</dbReference>
<dbReference type="OrthoDB" id="28322at2759"/>
<dbReference type="GO" id="GO:0017177">
    <property type="term" value="C:glucosidase II complex"/>
    <property type="evidence" value="ECO:0007669"/>
    <property type="project" value="TreeGrafter"/>
</dbReference>
<dbReference type="PROSITE" id="PS51914">
    <property type="entry name" value="MRH"/>
    <property type="match status" value="1"/>
</dbReference>
<evidence type="ECO:0000256" key="7">
    <source>
        <dbReference type="SAM" id="SignalP"/>
    </source>
</evidence>
<feature type="chain" id="PRO_5034558255" description="Glucosidase 2 subunit beta" evidence="7">
    <location>
        <begin position="18"/>
        <end position="543"/>
    </location>
</feature>
<evidence type="ECO:0000313" key="9">
    <source>
        <dbReference type="EMBL" id="KAF5320790.1"/>
    </source>
</evidence>
<evidence type="ECO:0000256" key="2">
    <source>
        <dbReference type="ARBA" id="ARBA00022729"/>
    </source>
</evidence>
<dbReference type="InterPro" id="IPR028146">
    <property type="entry name" value="PRKCSH_N"/>
</dbReference>
<reference evidence="9 10" key="1">
    <citation type="journal article" date="2020" name="ISME J.">
        <title>Uncovering the hidden diversity of litter-decomposition mechanisms in mushroom-forming fungi.</title>
        <authorList>
            <person name="Floudas D."/>
            <person name="Bentzer J."/>
            <person name="Ahren D."/>
            <person name="Johansson T."/>
            <person name="Persson P."/>
            <person name="Tunlid A."/>
        </authorList>
    </citation>
    <scope>NUCLEOTIDE SEQUENCE [LARGE SCALE GENOMIC DNA]</scope>
    <source>
        <strain evidence="9 10">CBS 101986</strain>
    </source>
</reference>
<evidence type="ECO:0000256" key="6">
    <source>
        <dbReference type="SAM" id="MobiDB-lite"/>
    </source>
</evidence>
<evidence type="ECO:0000256" key="4">
    <source>
        <dbReference type="ARBA" id="ARBA00023157"/>
    </source>
</evidence>
<evidence type="ECO:0000256" key="5">
    <source>
        <dbReference type="SAM" id="Coils"/>
    </source>
</evidence>
<dbReference type="Gene3D" id="2.70.130.10">
    <property type="entry name" value="Mannose-6-phosphate receptor binding domain"/>
    <property type="match status" value="1"/>
</dbReference>
<accession>A0A8H5BCN4</accession>
<feature type="compositionally biased region" description="Basic and acidic residues" evidence="6">
    <location>
        <begin position="269"/>
        <end position="285"/>
    </location>
</feature>
<feature type="domain" description="MRH" evidence="8">
    <location>
        <begin position="424"/>
        <end position="531"/>
    </location>
</feature>
<dbReference type="InterPro" id="IPR039794">
    <property type="entry name" value="Gtb1-like"/>
</dbReference>
<keyword evidence="10" id="KW-1185">Reference proteome</keyword>
<evidence type="ECO:0000256" key="1">
    <source>
        <dbReference type="ARBA" id="ARBA00022387"/>
    </source>
</evidence>
<proteinExistence type="predicted"/>
<name>A0A8H5BCN4_9AGAR</name>
<evidence type="ECO:0000313" key="10">
    <source>
        <dbReference type="Proteomes" id="UP000567179"/>
    </source>
</evidence>
<feature type="signal peptide" evidence="7">
    <location>
        <begin position="1"/>
        <end position="17"/>
    </location>
</feature>
<dbReference type="EMBL" id="JAACJJ010000028">
    <property type="protein sequence ID" value="KAF5320790.1"/>
    <property type="molecule type" value="Genomic_DNA"/>
</dbReference>
<gene>
    <name evidence="9" type="ORF">D9619_001224</name>
</gene>
<sequence length="543" mass="60422">MVPWALLLSSLPLSVAAGHATVQGVAPSQQSLYIPSKSGTWKCLDGLKEIPWSFVNDDSCDCADGSDEPGTSACPDTKFFCQNAGHIGAYIPSSRVRDGLCELDCCDGSDEASGVCPNKCQEIGAEYRKKRDAELKIQREGAKIRSTYIAFAHQEKKRLEAEVKTLDEEIAAKEKDVQRLKDIADRTESLTQAALEEKKKSPLYLSLVEHSKALRALKREHDKHVEREAALGQILDSLRTGYNPNYQDMAVLEAVRGWEELAGLPHINDVGKENTETPAETKTEEAQDNPEDDEYESWTKEQIDSQLDSLLYTDYVSLMLEHEEHIQAPLEGSLLFDIASYLPDSLVPAYDELRDGVVSWLQKFGVVSGDSSAADSSKAQQAYNEANNEVDRLKLERDNAENDAKEIFNVHGFGAKGEWKKLDGHCMEKDTGDYTYEVCLFDEIKQKPNHGGTTFSLGKFDSWNPSADVQPGAPDFYKKQIYKAGTRCWNGPERNTQLLLTCGPENKVLTVQELEKCEYEITGTSPALCAPVESDKKKTKDEL</sequence>
<keyword evidence="2 7" id="KW-0732">Signal</keyword>
<dbReference type="Pfam" id="PF12999">
    <property type="entry name" value="PRKCSH-like"/>
    <property type="match status" value="1"/>
</dbReference>
<evidence type="ECO:0000259" key="8">
    <source>
        <dbReference type="PROSITE" id="PS51914"/>
    </source>
</evidence>
<feature type="coiled-coil region" evidence="5">
    <location>
        <begin position="376"/>
        <end position="410"/>
    </location>
</feature>
<organism evidence="9 10">
    <name type="scientific">Psilocybe cf. subviscida</name>
    <dbReference type="NCBI Taxonomy" id="2480587"/>
    <lineage>
        <taxon>Eukaryota</taxon>
        <taxon>Fungi</taxon>
        <taxon>Dikarya</taxon>
        <taxon>Basidiomycota</taxon>
        <taxon>Agaricomycotina</taxon>
        <taxon>Agaricomycetes</taxon>
        <taxon>Agaricomycetidae</taxon>
        <taxon>Agaricales</taxon>
        <taxon>Agaricineae</taxon>
        <taxon>Strophariaceae</taxon>
        <taxon>Psilocybe</taxon>
    </lineage>
</organism>
<protein>
    <recommendedName>
        <fullName evidence="1">Glucosidase 2 subunit beta</fullName>
    </recommendedName>
</protein>
<dbReference type="PANTHER" id="PTHR12630:SF1">
    <property type="entry name" value="GLUCOSIDASE 2 SUBUNIT BETA"/>
    <property type="match status" value="1"/>
</dbReference>
<feature type="region of interest" description="Disordered" evidence="6">
    <location>
        <begin position="268"/>
        <end position="294"/>
    </location>
</feature>
<dbReference type="InterPro" id="IPR009011">
    <property type="entry name" value="Man6P_isomerase_rcpt-bd_dom_sf"/>
</dbReference>
<evidence type="ECO:0000256" key="3">
    <source>
        <dbReference type="ARBA" id="ARBA00022824"/>
    </source>
</evidence>
<feature type="coiled-coil region" evidence="5">
    <location>
        <begin position="149"/>
        <end position="227"/>
    </location>
</feature>
<dbReference type="SUPFAM" id="SSF50911">
    <property type="entry name" value="Mannose 6-phosphate receptor domain"/>
    <property type="match status" value="1"/>
</dbReference>
<keyword evidence="3" id="KW-0256">Endoplasmic reticulum</keyword>
<dbReference type="PANTHER" id="PTHR12630">
    <property type="entry name" value="N-LINKED OLIGOSACCHARIDE PROCESSING"/>
    <property type="match status" value="1"/>
</dbReference>
<dbReference type="InterPro" id="IPR036607">
    <property type="entry name" value="PRKCSH"/>
</dbReference>
<keyword evidence="4" id="KW-1015">Disulfide bond</keyword>
<dbReference type="InterPro" id="IPR044865">
    <property type="entry name" value="MRH_dom"/>
</dbReference>
<dbReference type="Pfam" id="PF13015">
    <property type="entry name" value="PRKCSH_1"/>
    <property type="match status" value="1"/>
</dbReference>
<dbReference type="AlphaFoldDB" id="A0A8H5BCN4"/>
<keyword evidence="5" id="KW-0175">Coiled coil</keyword>
<comment type="caution">
    <text evidence="9">The sequence shown here is derived from an EMBL/GenBank/DDBJ whole genome shotgun (WGS) entry which is preliminary data.</text>
</comment>
<dbReference type="GO" id="GO:0006491">
    <property type="term" value="P:N-glycan processing"/>
    <property type="evidence" value="ECO:0007669"/>
    <property type="project" value="TreeGrafter"/>
</dbReference>